<gene>
    <name evidence="1" type="ORF">AaeL_AAEL014898</name>
</gene>
<dbReference type="Proteomes" id="UP000682892">
    <property type="component" value="Unassembled WGS sequence"/>
</dbReference>
<evidence type="ECO:0000313" key="1">
    <source>
        <dbReference type="EMBL" id="EAT32865.1"/>
    </source>
</evidence>
<protein>
    <submittedName>
        <fullName evidence="1">AAEL014898-PA</fullName>
    </submittedName>
</protein>
<evidence type="ECO:0000313" key="2">
    <source>
        <dbReference type="Proteomes" id="UP000682892"/>
    </source>
</evidence>
<organism evidence="1 2">
    <name type="scientific">Aedes aegypti</name>
    <name type="common">Yellowfever mosquito</name>
    <name type="synonym">Culex aegypti</name>
    <dbReference type="NCBI Taxonomy" id="7159"/>
    <lineage>
        <taxon>Eukaryota</taxon>
        <taxon>Metazoa</taxon>
        <taxon>Ecdysozoa</taxon>
        <taxon>Arthropoda</taxon>
        <taxon>Hexapoda</taxon>
        <taxon>Insecta</taxon>
        <taxon>Pterygota</taxon>
        <taxon>Neoptera</taxon>
        <taxon>Endopterygota</taxon>
        <taxon>Diptera</taxon>
        <taxon>Nematocera</taxon>
        <taxon>Culicoidea</taxon>
        <taxon>Culicidae</taxon>
        <taxon>Culicinae</taxon>
        <taxon>Aedini</taxon>
        <taxon>Aedes</taxon>
        <taxon>Stegomyia</taxon>
    </lineage>
</organism>
<dbReference type="PaxDb" id="7159-AAEL014898-PA"/>
<reference evidence="1" key="3">
    <citation type="submission" date="2012-09" db="EMBL/GenBank/DDBJ databases">
        <authorList>
            <consortium name="VectorBase"/>
        </authorList>
    </citation>
    <scope>NUCLEOTIDE SEQUENCE</scope>
    <source>
        <strain evidence="1">Liverpool</strain>
    </source>
</reference>
<name>Q16F52_AEDAE</name>
<reference evidence="1" key="1">
    <citation type="submission" date="2005-10" db="EMBL/GenBank/DDBJ databases">
        <authorList>
            <person name="Loftus B.J."/>
            <person name="Nene V.M."/>
            <person name="Hannick L.I."/>
            <person name="Bidwell S."/>
            <person name="Haas B."/>
            <person name="Amedeo P."/>
            <person name="Orvis J."/>
            <person name="Wortman J.R."/>
            <person name="White O.R."/>
            <person name="Salzberg S."/>
            <person name="Shumway M."/>
            <person name="Koo H."/>
            <person name="Zhao Y."/>
            <person name="Holmes M."/>
            <person name="Miller J."/>
            <person name="Schatz M."/>
            <person name="Pop M."/>
            <person name="Pai G."/>
            <person name="Utterback T."/>
            <person name="Rogers Y.-H."/>
            <person name="Kravitz S."/>
            <person name="Fraser C.M."/>
        </authorList>
    </citation>
    <scope>NUCLEOTIDE SEQUENCE</scope>
    <source>
        <strain evidence="1">Liverpool</strain>
    </source>
</reference>
<proteinExistence type="predicted"/>
<dbReference type="EMBL" id="CH478510">
    <property type="protein sequence ID" value="EAT32865.1"/>
    <property type="molecule type" value="Genomic_DNA"/>
</dbReference>
<dbReference type="HOGENOM" id="CLU_3108227_0_0_1"/>
<dbReference type="AlphaFoldDB" id="Q16F52"/>
<accession>Q16F52</accession>
<sequence>MSFKAHLATRLSWKFYARIDLRCMARVLHVSPARRKVFSRTKSYSDGASGA</sequence>
<reference evidence="1" key="2">
    <citation type="journal article" date="2007" name="Science">
        <title>Genome sequence of Aedes aegypti, a major arbovirus vector.</title>
        <authorList>
            <person name="Nene V."/>
            <person name="Wortman J.R."/>
            <person name="Lawson D."/>
            <person name="Haas B."/>
            <person name="Kodira C."/>
            <person name="Tu Z.J."/>
            <person name="Loftus B."/>
            <person name="Xi Z."/>
            <person name="Megy K."/>
            <person name="Grabherr M."/>
            <person name="Ren Q."/>
            <person name="Zdobnov E.M."/>
            <person name="Lobo N.F."/>
            <person name="Campbell K.S."/>
            <person name="Brown S.E."/>
            <person name="Bonaldo M.F."/>
            <person name="Zhu J."/>
            <person name="Sinkins S.P."/>
            <person name="Hogenkamp D.G."/>
            <person name="Amedeo P."/>
            <person name="Arensburger P."/>
            <person name="Atkinson P.W."/>
            <person name="Bidwell S."/>
            <person name="Biedler J."/>
            <person name="Birney E."/>
            <person name="Bruggner R.V."/>
            <person name="Costas J."/>
            <person name="Coy M.R."/>
            <person name="Crabtree J."/>
            <person name="Crawford M."/>
            <person name="Debruyn B."/>
            <person name="Decaprio D."/>
            <person name="Eiglmeier K."/>
            <person name="Eisenstadt E."/>
            <person name="El-Dorry H."/>
            <person name="Gelbart W.M."/>
            <person name="Gomes S.L."/>
            <person name="Hammond M."/>
            <person name="Hannick L.I."/>
            <person name="Hogan J.R."/>
            <person name="Holmes M.H."/>
            <person name="Jaffe D."/>
            <person name="Johnston J.S."/>
            <person name="Kennedy R.C."/>
            <person name="Koo H."/>
            <person name="Kravitz S."/>
            <person name="Kriventseva E.V."/>
            <person name="Kulp D."/>
            <person name="Labutti K."/>
            <person name="Lee E."/>
            <person name="Li S."/>
            <person name="Lovin D.D."/>
            <person name="Mao C."/>
            <person name="Mauceli E."/>
            <person name="Menck C.F."/>
            <person name="Miller J.R."/>
            <person name="Montgomery P."/>
            <person name="Mori A."/>
            <person name="Nascimento A.L."/>
            <person name="Naveira H.F."/>
            <person name="Nusbaum C."/>
            <person name="O'leary S."/>
            <person name="Orvis J."/>
            <person name="Pertea M."/>
            <person name="Quesneville H."/>
            <person name="Reidenbach K.R."/>
            <person name="Rogers Y.H."/>
            <person name="Roth C.W."/>
            <person name="Schneider J.R."/>
            <person name="Schatz M."/>
            <person name="Shumway M."/>
            <person name="Stanke M."/>
            <person name="Stinson E.O."/>
            <person name="Tubio J.M."/>
            <person name="Vanzee J.P."/>
            <person name="Verjovski-Almeida S."/>
            <person name="Werner D."/>
            <person name="White O."/>
            <person name="Wyder S."/>
            <person name="Zeng Q."/>
            <person name="Zhao Q."/>
            <person name="Zhao Y."/>
            <person name="Hill C.A."/>
            <person name="Raikhel A.S."/>
            <person name="Soares M.B."/>
            <person name="Knudson D.L."/>
            <person name="Lee N.H."/>
            <person name="Galagan J."/>
            <person name="Salzberg S.L."/>
            <person name="Paulsen I.T."/>
            <person name="Dimopoulos G."/>
            <person name="Collins F.H."/>
            <person name="Birren B."/>
            <person name="Fraser-Liggett C.M."/>
            <person name="Severson D.W."/>
        </authorList>
    </citation>
    <scope>NUCLEOTIDE SEQUENCE [LARGE SCALE GENOMIC DNA]</scope>
    <source>
        <strain evidence="1">Liverpool</strain>
    </source>
</reference>